<sequence length="534" mass="60290">MKKDKKNKIFMRLIFGIVIFVTIGTVNSCAELDPDLTEFSVPPESFASLEELRTSVFGLYGLVRTAAVFTTFYAPSWAGDDITTHSGLNKGDFREFDQRNVNATNARLLNNWRGMYNVINNTNIILSRVDALLGFDTVDQDELSRLLGEVYFLRGMAYYHLSRTHEKLPLALSRLPQEDVTTSSRLDVFMQIESDLLEAESRLPMINPDITAVGVEGASRVNKGSARALLARFYLDWAGFPLNDTSKYSAAAEMAKKVMDESGAHGFGLLENFQDLWKLENRFNKESLFTIAYNSSARIRNLKFNRVGYPGEAPFRGWDETYGEIKFFEDFPEGARKEATYRMDIDWKNLSLQRSPILAKITGPPGDLPMTGAWHFTERNDFYMRYAEILLTYAEASGRSGNITTDAWEALNMVRRRAAGLPYNTPVTSPVPQLDLEGNEIPGLVYVDITSGDLAELAFTERKWELAGEYLRWNDLVRTQRVEQALNNRTPATSMSNDGTLLQEINLIEGSLGIDNYFSPLPQVIVDENPNLIN</sequence>
<dbReference type="OrthoDB" id="5694214at2"/>
<evidence type="ECO:0000256" key="1">
    <source>
        <dbReference type="ARBA" id="ARBA00004442"/>
    </source>
</evidence>
<evidence type="ECO:0000259" key="7">
    <source>
        <dbReference type="Pfam" id="PF14322"/>
    </source>
</evidence>
<reference evidence="9" key="1">
    <citation type="submission" date="2016-11" db="EMBL/GenBank/DDBJ databases">
        <authorList>
            <person name="Varghese N."/>
            <person name="Submissions S."/>
        </authorList>
    </citation>
    <scope>NUCLEOTIDE SEQUENCE [LARGE SCALE GENOMIC DNA]</scope>
    <source>
        <strain evidence="9">DSM 22623</strain>
    </source>
</reference>
<evidence type="ECO:0000313" key="9">
    <source>
        <dbReference type="Proteomes" id="UP000184432"/>
    </source>
</evidence>
<feature type="domain" description="SusD-like N-terminal" evidence="7">
    <location>
        <begin position="80"/>
        <end position="235"/>
    </location>
</feature>
<comment type="similarity">
    <text evidence="2">Belongs to the SusD family.</text>
</comment>
<dbReference type="STRING" id="570521.SAMN04488508_10112"/>
<dbReference type="Proteomes" id="UP000184432">
    <property type="component" value="Unassembled WGS sequence"/>
</dbReference>
<dbReference type="CDD" id="cd08977">
    <property type="entry name" value="SusD"/>
    <property type="match status" value="1"/>
</dbReference>
<feature type="domain" description="RagB/SusD" evidence="6">
    <location>
        <begin position="378"/>
        <end position="533"/>
    </location>
</feature>
<gene>
    <name evidence="8" type="ORF">SAMN04488508_10112</name>
</gene>
<accession>A0A1M6A225</accession>
<dbReference type="Pfam" id="PF07980">
    <property type="entry name" value="SusD_RagB"/>
    <property type="match status" value="1"/>
</dbReference>
<keyword evidence="4" id="KW-0472">Membrane</keyword>
<dbReference type="Gene3D" id="1.25.40.390">
    <property type="match status" value="1"/>
</dbReference>
<evidence type="ECO:0000313" key="8">
    <source>
        <dbReference type="EMBL" id="SHI30253.1"/>
    </source>
</evidence>
<evidence type="ECO:0000259" key="6">
    <source>
        <dbReference type="Pfam" id="PF07980"/>
    </source>
</evidence>
<keyword evidence="3" id="KW-0732">Signal</keyword>
<comment type="subcellular location">
    <subcellularLocation>
        <location evidence="1">Cell outer membrane</location>
    </subcellularLocation>
</comment>
<evidence type="ECO:0000256" key="2">
    <source>
        <dbReference type="ARBA" id="ARBA00006275"/>
    </source>
</evidence>
<proteinExistence type="inferred from homology"/>
<protein>
    <submittedName>
        <fullName evidence="8">Starch-binding associating with outer membrane</fullName>
    </submittedName>
</protein>
<evidence type="ECO:0000256" key="3">
    <source>
        <dbReference type="ARBA" id="ARBA00022729"/>
    </source>
</evidence>
<dbReference type="GO" id="GO:0009279">
    <property type="term" value="C:cell outer membrane"/>
    <property type="evidence" value="ECO:0007669"/>
    <property type="project" value="UniProtKB-SubCell"/>
</dbReference>
<evidence type="ECO:0000256" key="4">
    <source>
        <dbReference type="ARBA" id="ARBA00023136"/>
    </source>
</evidence>
<dbReference type="InterPro" id="IPR012944">
    <property type="entry name" value="SusD_RagB_dom"/>
</dbReference>
<dbReference type="EMBL" id="FQYP01000001">
    <property type="protein sequence ID" value="SHI30253.1"/>
    <property type="molecule type" value="Genomic_DNA"/>
</dbReference>
<dbReference type="RefSeq" id="WP_073312335.1">
    <property type="nucleotide sequence ID" value="NZ_FQYP01000001.1"/>
</dbReference>
<keyword evidence="9" id="KW-1185">Reference proteome</keyword>
<organism evidence="8 9">
    <name type="scientific">Aquimarina spongiae</name>
    <dbReference type="NCBI Taxonomy" id="570521"/>
    <lineage>
        <taxon>Bacteria</taxon>
        <taxon>Pseudomonadati</taxon>
        <taxon>Bacteroidota</taxon>
        <taxon>Flavobacteriia</taxon>
        <taxon>Flavobacteriales</taxon>
        <taxon>Flavobacteriaceae</taxon>
        <taxon>Aquimarina</taxon>
    </lineage>
</organism>
<dbReference type="AlphaFoldDB" id="A0A1M6A225"/>
<name>A0A1M6A225_9FLAO</name>
<dbReference type="InterPro" id="IPR033985">
    <property type="entry name" value="SusD-like_N"/>
</dbReference>
<evidence type="ECO:0000256" key="5">
    <source>
        <dbReference type="ARBA" id="ARBA00023237"/>
    </source>
</evidence>
<dbReference type="InterPro" id="IPR011990">
    <property type="entry name" value="TPR-like_helical_dom_sf"/>
</dbReference>
<keyword evidence="5" id="KW-0998">Cell outer membrane</keyword>
<dbReference type="Pfam" id="PF14322">
    <property type="entry name" value="SusD-like_3"/>
    <property type="match status" value="1"/>
</dbReference>
<dbReference type="SUPFAM" id="SSF48452">
    <property type="entry name" value="TPR-like"/>
    <property type="match status" value="1"/>
</dbReference>